<accession>F4WWU8</accession>
<dbReference type="InParanoid" id="F4WWU8"/>
<dbReference type="EMBL" id="GL888413">
    <property type="protein sequence ID" value="EGI61336.1"/>
    <property type="molecule type" value="Genomic_DNA"/>
</dbReference>
<reference evidence="1" key="1">
    <citation type="submission" date="2011-02" db="EMBL/GenBank/DDBJ databases">
        <title>The genome of the leaf-cutting ant Acromyrmex echinatior suggests key adaptations to social evolution and fungus farming.</title>
        <authorList>
            <person name="Nygaard S."/>
            <person name="Zhang G."/>
        </authorList>
    </citation>
    <scope>NUCLEOTIDE SEQUENCE</scope>
</reference>
<dbReference type="Proteomes" id="UP000007755">
    <property type="component" value="Unassembled WGS sequence"/>
</dbReference>
<evidence type="ECO:0000313" key="2">
    <source>
        <dbReference type="Proteomes" id="UP000007755"/>
    </source>
</evidence>
<sequence>MAAGIRELTEIIGVFDSRHRVPLRGVLSRTPPALQTDARRLTSNRVLRQSTGLHDNYFDTLSEVDVYNCSNYSFYPHRQKKRHSSANYKSDNHTSFLENFGFGTSGGSYAFETFLNYMQQLRATRKYGILSIYRHDLQDTEHEHGECCSFARTGRVIKIMNGISGAPCVQMAHEWEYTQNGRDVETLKPHKVIFRDEILRNINNRPWRVAHPDYVLYYTFLRTSRLAIMRRKCFDGRHPPVLRGTVERLDRSSDISRVRQHVVLLRLNAHVRVRFENEELGYYIVSLISNSVGLCFKINK</sequence>
<protein>
    <submittedName>
        <fullName evidence="1">Uncharacterized protein</fullName>
    </submittedName>
</protein>
<organism evidence="2">
    <name type="scientific">Acromyrmex echinatior</name>
    <name type="common">Panamanian leafcutter ant</name>
    <name type="synonym">Acromyrmex octospinosus echinatior</name>
    <dbReference type="NCBI Taxonomy" id="103372"/>
    <lineage>
        <taxon>Eukaryota</taxon>
        <taxon>Metazoa</taxon>
        <taxon>Ecdysozoa</taxon>
        <taxon>Arthropoda</taxon>
        <taxon>Hexapoda</taxon>
        <taxon>Insecta</taxon>
        <taxon>Pterygota</taxon>
        <taxon>Neoptera</taxon>
        <taxon>Endopterygota</taxon>
        <taxon>Hymenoptera</taxon>
        <taxon>Apocrita</taxon>
        <taxon>Aculeata</taxon>
        <taxon>Formicoidea</taxon>
        <taxon>Formicidae</taxon>
        <taxon>Myrmicinae</taxon>
        <taxon>Acromyrmex</taxon>
    </lineage>
</organism>
<evidence type="ECO:0000313" key="1">
    <source>
        <dbReference type="EMBL" id="EGI61336.1"/>
    </source>
</evidence>
<keyword evidence="2" id="KW-1185">Reference proteome</keyword>
<dbReference type="AlphaFoldDB" id="F4WWU8"/>
<proteinExistence type="predicted"/>
<gene>
    <name evidence="1" type="ORF">G5I_10418</name>
</gene>
<name>F4WWU8_ACREC</name>